<evidence type="ECO:0000313" key="2">
    <source>
        <dbReference type="Proteomes" id="UP000007391"/>
    </source>
</evidence>
<name>I0A001_FERFK</name>
<dbReference type="HOGENOM" id="CLU_1340695_0_0_2"/>
<dbReference type="AlphaFoldDB" id="I0A001"/>
<sequence length="204" mass="23918">MVKILSHANVIIPMIFFEVKKDNERISSYVMENHYLCQLDEKERIILASKISPLDVSKINVTWFNSGFEHTLSMCINYKDIETHVKNWYNKASEDRYNDAKKEGGYVKKFLTTELNRIFLGGIFNKYNMPKGGKISKDYFLLGIYDEIFGKDFSIIRKDGFFVKAEVDKNLNAVRILDKRLKNIEKMLNLLIKKEKISIQKDNL</sequence>
<dbReference type="STRING" id="1163730.FFONT_0318"/>
<dbReference type="KEGG" id="ffo:FFONT_0318"/>
<accession>I0A001</accession>
<gene>
    <name evidence="1" type="ordered locus">FFONT_0318</name>
</gene>
<keyword evidence="2" id="KW-1185">Reference proteome</keyword>
<proteinExistence type="predicted"/>
<organism evidence="1 2">
    <name type="scientific">Fervidicoccus fontis (strain DSM 19380 / JCM 18336 / VKM B-2539 / Kam940)</name>
    <dbReference type="NCBI Taxonomy" id="1163730"/>
    <lineage>
        <taxon>Archaea</taxon>
        <taxon>Thermoproteota</taxon>
        <taxon>Thermoprotei</taxon>
        <taxon>Fervidicoccales</taxon>
        <taxon>Fervidicoccaceae</taxon>
        <taxon>Fervidicoccus</taxon>
    </lineage>
</organism>
<reference evidence="2" key="1">
    <citation type="submission" date="2012-03" db="EMBL/GenBank/DDBJ databases">
        <title>Fervidicoccus fontis complete genome analysis confirms its distinct phylogenetic position and predicts its environmental function.</title>
        <authorList>
            <person name="Lebedinsky A.V."/>
            <person name="Mardanov A.V."/>
            <person name="Gumerov V.M."/>
            <person name="Beletsky A.V."/>
            <person name="Kublanov I.V."/>
            <person name="Perevalova A.A."/>
            <person name="Bonch-Osmolovskaya E.A."/>
            <person name="Ravin N.V."/>
            <person name="Skryabin K.G."/>
        </authorList>
    </citation>
    <scope>NUCLEOTIDE SEQUENCE [LARGE SCALE GENOMIC DNA]</scope>
    <source>
        <strain evidence="2">DSM 19380 / VKM B-2539 / Kam940</strain>
    </source>
</reference>
<reference evidence="1 2" key="2">
    <citation type="journal article" date="2014" name="Extremophiles">
        <title>Analysis of the complete genome of Fervidococcus fontis confirms the distinct phylogenetic position of the order Fervidicoccales and suggests its environmental function.</title>
        <authorList>
            <person name="Lebedinsky A.V."/>
            <person name="Mardanov A.V."/>
            <person name="Kublanov I.V."/>
            <person name="Gumerov V.M."/>
            <person name="Beletsky A.V."/>
            <person name="Perevalova A.A."/>
            <person name="Bidzhieva S.Kh."/>
            <person name="Bonch-Osmolovskaya E.A."/>
            <person name="Skryabin K.G."/>
            <person name="Ravin N.V."/>
        </authorList>
    </citation>
    <scope>NUCLEOTIDE SEQUENCE [LARGE SCALE GENOMIC DNA]</scope>
    <source>
        <strain evidence="2">DSM 19380 / VKM B-2539 / Kam940</strain>
    </source>
</reference>
<evidence type="ECO:0000313" key="1">
    <source>
        <dbReference type="EMBL" id="AFH42308.1"/>
    </source>
</evidence>
<dbReference type="EMBL" id="CP003423">
    <property type="protein sequence ID" value="AFH42308.1"/>
    <property type="molecule type" value="Genomic_DNA"/>
</dbReference>
<dbReference type="InParanoid" id="I0A001"/>
<protein>
    <submittedName>
        <fullName evidence="1">Uncharacterized protein</fullName>
    </submittedName>
</protein>
<dbReference type="Proteomes" id="UP000007391">
    <property type="component" value="Chromosome"/>
</dbReference>